<dbReference type="Proteomes" id="UP001515480">
    <property type="component" value="Unassembled WGS sequence"/>
</dbReference>
<feature type="transmembrane region" description="Helical" evidence="2">
    <location>
        <begin position="315"/>
        <end position="336"/>
    </location>
</feature>
<dbReference type="InterPro" id="IPR036259">
    <property type="entry name" value="MFS_trans_sf"/>
</dbReference>
<accession>A0AB34IFU0</accession>
<keyword evidence="2" id="KW-0472">Membrane</keyword>
<dbReference type="EMBL" id="JBGBPQ010000027">
    <property type="protein sequence ID" value="KAL1498700.1"/>
    <property type="molecule type" value="Genomic_DNA"/>
</dbReference>
<feature type="compositionally biased region" description="Pro residues" evidence="1">
    <location>
        <begin position="17"/>
        <end position="37"/>
    </location>
</feature>
<evidence type="ECO:0000313" key="4">
    <source>
        <dbReference type="Proteomes" id="UP001515480"/>
    </source>
</evidence>
<evidence type="ECO:0000256" key="1">
    <source>
        <dbReference type="SAM" id="MobiDB-lite"/>
    </source>
</evidence>
<feature type="transmembrane region" description="Helical" evidence="2">
    <location>
        <begin position="192"/>
        <end position="214"/>
    </location>
</feature>
<evidence type="ECO:0000256" key="2">
    <source>
        <dbReference type="SAM" id="Phobius"/>
    </source>
</evidence>
<keyword evidence="4" id="KW-1185">Reference proteome</keyword>
<dbReference type="AlphaFoldDB" id="A0AB34IFU0"/>
<feature type="transmembrane region" description="Helical" evidence="2">
    <location>
        <begin position="343"/>
        <end position="363"/>
    </location>
</feature>
<feature type="transmembrane region" description="Helical" evidence="2">
    <location>
        <begin position="142"/>
        <end position="172"/>
    </location>
</feature>
<keyword evidence="2" id="KW-0812">Transmembrane</keyword>
<feature type="transmembrane region" description="Helical" evidence="2">
    <location>
        <begin position="375"/>
        <end position="396"/>
    </location>
</feature>
<dbReference type="Pfam" id="PF18943">
    <property type="entry name" value="DUF5690"/>
    <property type="match status" value="1"/>
</dbReference>
<organism evidence="3 4">
    <name type="scientific">Prymnesium parvum</name>
    <name type="common">Toxic golden alga</name>
    <dbReference type="NCBI Taxonomy" id="97485"/>
    <lineage>
        <taxon>Eukaryota</taxon>
        <taxon>Haptista</taxon>
        <taxon>Haptophyta</taxon>
        <taxon>Prymnesiophyceae</taxon>
        <taxon>Prymnesiales</taxon>
        <taxon>Prymnesiaceae</taxon>
        <taxon>Prymnesium</taxon>
    </lineage>
</organism>
<feature type="compositionally biased region" description="Pro residues" evidence="1">
    <location>
        <begin position="47"/>
        <end position="69"/>
    </location>
</feature>
<sequence>MARNGRGAAQPAAAPAAAPPAPLPTPAASTPPPPPSPAWDWQQLGRPPSPEELPLLSAPPLPPPPAPPPFPSLSTPLRLALGAASAYLSVYCLRKPWSAATYASDRHKLRLSLAQTCGYAAGKLAAVPLVGGVRRAAAPRALLLAALLSSLAWAAFAAGGGAVAIGAASLPLGAAWPLAYRMVEGRRASDAVGAALGAVVVLGAGVAKALGGALLQRGLSAEQMPLAAAAAALPCCAAAAALLSGTPPPSSAERVEMGERTPLGAAAVRQLCGRHWAGLAMLGVHYAIVSALKDVRDAFQPELWMQLQHAPSSSVAFVATELPATVVVVAFLTMLARVRSNSAAMFIVFGALVLSVASLPALSTLRARGVISGSTWFSALGVATYMAYLPVSTALFDRMAGAMHFGGTATFFMQVMDAVGYAGSVTVLVAMHWFHVTPDQMLYYCDRLVGGAATINL</sequence>
<name>A0AB34IFU0_PRYPA</name>
<proteinExistence type="predicted"/>
<dbReference type="SUPFAM" id="SSF103473">
    <property type="entry name" value="MFS general substrate transporter"/>
    <property type="match status" value="1"/>
</dbReference>
<gene>
    <name evidence="3" type="ORF">AB1Y20_014011</name>
</gene>
<comment type="caution">
    <text evidence="3">The sequence shown here is derived from an EMBL/GenBank/DDBJ whole genome shotgun (WGS) entry which is preliminary data.</text>
</comment>
<dbReference type="InterPro" id="IPR043745">
    <property type="entry name" value="DUF5690"/>
</dbReference>
<feature type="transmembrane region" description="Helical" evidence="2">
    <location>
        <begin position="408"/>
        <end position="434"/>
    </location>
</feature>
<protein>
    <submittedName>
        <fullName evidence="3">Uncharacterized protein</fullName>
    </submittedName>
</protein>
<keyword evidence="2" id="KW-1133">Transmembrane helix</keyword>
<reference evidence="3 4" key="1">
    <citation type="journal article" date="2024" name="Science">
        <title>Giant polyketide synthase enzymes in the biosynthesis of giant marine polyether toxins.</title>
        <authorList>
            <person name="Fallon T.R."/>
            <person name="Shende V.V."/>
            <person name="Wierzbicki I.H."/>
            <person name="Pendleton A.L."/>
            <person name="Watervoot N.F."/>
            <person name="Auber R.P."/>
            <person name="Gonzalez D.J."/>
            <person name="Wisecaver J.H."/>
            <person name="Moore B.S."/>
        </authorList>
    </citation>
    <scope>NUCLEOTIDE SEQUENCE [LARGE SCALE GENOMIC DNA]</scope>
    <source>
        <strain evidence="3 4">12B1</strain>
    </source>
</reference>
<evidence type="ECO:0000313" key="3">
    <source>
        <dbReference type="EMBL" id="KAL1498700.1"/>
    </source>
</evidence>
<feature type="region of interest" description="Disordered" evidence="1">
    <location>
        <begin position="1"/>
        <end position="69"/>
    </location>
</feature>